<evidence type="ECO:0000313" key="3">
    <source>
        <dbReference type="EMBL" id="MFC5970946.1"/>
    </source>
</evidence>
<protein>
    <submittedName>
        <fullName evidence="3">TrmB family transcriptional regulator</fullName>
    </submittedName>
</protein>
<keyword evidence="4" id="KW-1185">Reference proteome</keyword>
<comment type="caution">
    <text evidence="3">The sequence shown here is derived from an EMBL/GenBank/DDBJ whole genome shotgun (WGS) entry which is preliminary data.</text>
</comment>
<organism evidence="3 4">
    <name type="scientific">Halomarina salina</name>
    <dbReference type="NCBI Taxonomy" id="1872699"/>
    <lineage>
        <taxon>Archaea</taxon>
        <taxon>Methanobacteriati</taxon>
        <taxon>Methanobacteriota</taxon>
        <taxon>Stenosarchaea group</taxon>
        <taxon>Halobacteria</taxon>
        <taxon>Halobacteriales</taxon>
        <taxon>Natronomonadaceae</taxon>
        <taxon>Halomarina</taxon>
    </lineage>
</organism>
<evidence type="ECO:0000256" key="1">
    <source>
        <dbReference type="SAM" id="Coils"/>
    </source>
</evidence>
<dbReference type="InterPro" id="IPR051797">
    <property type="entry name" value="TrmB-like"/>
</dbReference>
<evidence type="ECO:0000259" key="2">
    <source>
        <dbReference type="Pfam" id="PF01978"/>
    </source>
</evidence>
<keyword evidence="1" id="KW-0175">Coiled coil</keyword>
<evidence type="ECO:0000313" key="4">
    <source>
        <dbReference type="Proteomes" id="UP001596099"/>
    </source>
</evidence>
<dbReference type="Pfam" id="PF01978">
    <property type="entry name" value="TrmB"/>
    <property type="match status" value="1"/>
</dbReference>
<feature type="coiled-coil region" evidence="1">
    <location>
        <begin position="78"/>
        <end position="105"/>
    </location>
</feature>
<dbReference type="AlphaFoldDB" id="A0ABD5RJZ6"/>
<dbReference type="Gene3D" id="1.10.10.10">
    <property type="entry name" value="Winged helix-like DNA-binding domain superfamily/Winged helix DNA-binding domain"/>
    <property type="match status" value="1"/>
</dbReference>
<gene>
    <name evidence="3" type="ORF">ACFPYI_06330</name>
</gene>
<dbReference type="InterPro" id="IPR036390">
    <property type="entry name" value="WH_DNA-bd_sf"/>
</dbReference>
<reference evidence="3 4" key="1">
    <citation type="journal article" date="2019" name="Int. J. Syst. Evol. Microbiol.">
        <title>The Global Catalogue of Microorganisms (GCM) 10K type strain sequencing project: providing services to taxonomists for standard genome sequencing and annotation.</title>
        <authorList>
            <consortium name="The Broad Institute Genomics Platform"/>
            <consortium name="The Broad Institute Genome Sequencing Center for Infectious Disease"/>
            <person name="Wu L."/>
            <person name="Ma J."/>
        </authorList>
    </citation>
    <scope>NUCLEOTIDE SEQUENCE [LARGE SCALE GENOMIC DNA]</scope>
    <source>
        <strain evidence="3 4">CGMCC 1.12543</strain>
    </source>
</reference>
<proteinExistence type="predicted"/>
<dbReference type="PANTHER" id="PTHR34293:SF1">
    <property type="entry name" value="HTH-TYPE TRANSCRIPTIONAL REGULATOR TRMBL2"/>
    <property type="match status" value="1"/>
</dbReference>
<dbReference type="InterPro" id="IPR036388">
    <property type="entry name" value="WH-like_DNA-bd_sf"/>
</dbReference>
<feature type="domain" description="Transcription regulator TrmB N-terminal" evidence="2">
    <location>
        <begin position="15"/>
        <end position="81"/>
    </location>
</feature>
<dbReference type="Proteomes" id="UP001596099">
    <property type="component" value="Unassembled WGS sequence"/>
</dbReference>
<dbReference type="InterPro" id="IPR002831">
    <property type="entry name" value="Tscrpt_reg_TrmB_N"/>
</dbReference>
<sequence length="264" mass="29201">MGDSTMDESDALDALERLGLTSYEGKVLVGLQKLGTATASEIARVTDVPRSQVYGTADSLEERGLLEVQNASPTRFRAVDLDEAMARLSERFERERRRATEYLREVQGSLASDTDEHRPDIWVTRGTENVTHRVEDLLGDAEERVLLAASDPALLPPSLVATLESLVERGVSVVGMSENPAVLERFSDIEGVQSVRVTEERFHDPESNRMLIVDGHTLLIGMLDATASPNDESAMWSANTRFATMLARIIESKTEQFTDEYDGD</sequence>
<dbReference type="CDD" id="cd09124">
    <property type="entry name" value="PLDc_like_TrmB_middle"/>
    <property type="match status" value="1"/>
</dbReference>
<dbReference type="RefSeq" id="WP_247413860.1">
    <property type="nucleotide sequence ID" value="NZ_JALLGW010000001.1"/>
</dbReference>
<dbReference type="EMBL" id="JBHSQH010000001">
    <property type="protein sequence ID" value="MFC5970946.1"/>
    <property type="molecule type" value="Genomic_DNA"/>
</dbReference>
<dbReference type="PANTHER" id="PTHR34293">
    <property type="entry name" value="HTH-TYPE TRANSCRIPTIONAL REGULATOR TRMBL2"/>
    <property type="match status" value="1"/>
</dbReference>
<dbReference type="SUPFAM" id="SSF46785">
    <property type="entry name" value="Winged helix' DNA-binding domain"/>
    <property type="match status" value="1"/>
</dbReference>
<accession>A0ABD5RJZ6</accession>
<name>A0ABD5RJZ6_9EURY</name>